<evidence type="ECO:0000256" key="1">
    <source>
        <dbReference type="SAM" id="Phobius"/>
    </source>
</evidence>
<keyword evidence="3" id="KW-1185">Reference proteome</keyword>
<name>A0AA89BY45_PINIB</name>
<keyword evidence="1" id="KW-0812">Transmembrane</keyword>
<evidence type="ECO:0000313" key="3">
    <source>
        <dbReference type="Proteomes" id="UP001186944"/>
    </source>
</evidence>
<organism evidence="2 3">
    <name type="scientific">Pinctada imbricata</name>
    <name type="common">Atlantic pearl-oyster</name>
    <name type="synonym">Pinctada martensii</name>
    <dbReference type="NCBI Taxonomy" id="66713"/>
    <lineage>
        <taxon>Eukaryota</taxon>
        <taxon>Metazoa</taxon>
        <taxon>Spiralia</taxon>
        <taxon>Lophotrochozoa</taxon>
        <taxon>Mollusca</taxon>
        <taxon>Bivalvia</taxon>
        <taxon>Autobranchia</taxon>
        <taxon>Pteriomorphia</taxon>
        <taxon>Pterioida</taxon>
        <taxon>Pterioidea</taxon>
        <taxon>Pteriidae</taxon>
        <taxon>Pinctada</taxon>
    </lineage>
</organism>
<protein>
    <submittedName>
        <fullName evidence="2">Uncharacterized protein</fullName>
    </submittedName>
</protein>
<evidence type="ECO:0000313" key="2">
    <source>
        <dbReference type="EMBL" id="KAK3100995.1"/>
    </source>
</evidence>
<proteinExistence type="predicted"/>
<dbReference type="Proteomes" id="UP001186944">
    <property type="component" value="Unassembled WGS sequence"/>
</dbReference>
<accession>A0AA89BY45</accession>
<comment type="caution">
    <text evidence="2">The sequence shown here is derived from an EMBL/GenBank/DDBJ whole genome shotgun (WGS) entry which is preliminary data.</text>
</comment>
<sequence>MVAEKMSKMCQSFRNRGGHICSPIGSKNSNVVKVLKYLLCFQFHENLCGGRRGLVISDTCATGAQTAAIYKYYEYVYSIHEEKCRVVLQTKCIKENHTGDALHVINNFNSSILRCDIDRSPRVQPFPENVTYFEPTTLSGKGNPNNEENRDNYCNIHGTTPVGVIHTSYGVILSVLAFILSFAVFKICKMRSELQKLQDFKLSKQPNVRFVKPAKVSLKFTKKEEIRVISASSMETVKPEGNDGNESTVIYALPNKSKQRCSDVVHDYACPEFDNMPRQTSLDSKVKETREQYDDINTYEELSQSRDDENVYLAIEIDKTTLKGN</sequence>
<dbReference type="EMBL" id="VSWD01000005">
    <property type="protein sequence ID" value="KAK3100995.1"/>
    <property type="molecule type" value="Genomic_DNA"/>
</dbReference>
<dbReference type="AlphaFoldDB" id="A0AA89BY45"/>
<keyword evidence="1" id="KW-0472">Membrane</keyword>
<keyword evidence="1" id="KW-1133">Transmembrane helix</keyword>
<reference evidence="2" key="1">
    <citation type="submission" date="2019-08" db="EMBL/GenBank/DDBJ databases">
        <title>The improved chromosome-level genome for the pearl oyster Pinctada fucata martensii using PacBio sequencing and Hi-C.</title>
        <authorList>
            <person name="Zheng Z."/>
        </authorList>
    </citation>
    <scope>NUCLEOTIDE SEQUENCE</scope>
    <source>
        <strain evidence="2">ZZ-2019</strain>
        <tissue evidence="2">Adductor muscle</tissue>
    </source>
</reference>
<feature type="transmembrane region" description="Helical" evidence="1">
    <location>
        <begin position="169"/>
        <end position="188"/>
    </location>
</feature>
<gene>
    <name evidence="2" type="ORF">FSP39_000085</name>
</gene>